<name>A6GH69_9BACT</name>
<dbReference type="Proteomes" id="UP000005801">
    <property type="component" value="Unassembled WGS sequence"/>
</dbReference>
<dbReference type="EMBL" id="ABCS01000115">
    <property type="protein sequence ID" value="EDM74791.1"/>
    <property type="molecule type" value="Genomic_DNA"/>
</dbReference>
<evidence type="ECO:0008006" key="3">
    <source>
        <dbReference type="Google" id="ProtNLM"/>
    </source>
</evidence>
<accession>A6GH69</accession>
<dbReference type="STRING" id="391625.PPSIR1_11050"/>
<gene>
    <name evidence="1" type="ORF">PPSIR1_11050</name>
</gene>
<proteinExistence type="predicted"/>
<comment type="caution">
    <text evidence="1">The sequence shown here is derived from an EMBL/GenBank/DDBJ whole genome shotgun (WGS) entry which is preliminary data.</text>
</comment>
<dbReference type="AlphaFoldDB" id="A6GH69"/>
<sequence>MIQVAAPRAQSRLDKVRVATVGEVVLLRHFRAPGLERARGEVAALEHAIVHEGATALIVWIDEAIPPPSFEVLRLFLRIPKIDPGLEHIAVVVPQAGFSLAIASSVIRQLLRLTRLAGAVEAFTELLPACAWLSRHHEDIDALAIEERLYELGRD</sequence>
<evidence type="ECO:0000313" key="2">
    <source>
        <dbReference type="Proteomes" id="UP000005801"/>
    </source>
</evidence>
<dbReference type="RefSeq" id="WP_006976056.1">
    <property type="nucleotide sequence ID" value="NZ_ABCS01000115.1"/>
</dbReference>
<protein>
    <recommendedName>
        <fullName evidence="3">STAS/SEC14 domain-containing protein</fullName>
    </recommendedName>
</protein>
<reference evidence="1 2" key="1">
    <citation type="submission" date="2007-06" db="EMBL/GenBank/DDBJ databases">
        <authorList>
            <person name="Shimkets L."/>
            <person name="Ferriera S."/>
            <person name="Johnson J."/>
            <person name="Kravitz S."/>
            <person name="Beeson K."/>
            <person name="Sutton G."/>
            <person name="Rogers Y.-H."/>
            <person name="Friedman R."/>
            <person name="Frazier M."/>
            <person name="Venter J.C."/>
        </authorList>
    </citation>
    <scope>NUCLEOTIDE SEQUENCE [LARGE SCALE GENOMIC DNA]</scope>
    <source>
        <strain evidence="1 2">SIR-1</strain>
    </source>
</reference>
<evidence type="ECO:0000313" key="1">
    <source>
        <dbReference type="EMBL" id="EDM74791.1"/>
    </source>
</evidence>
<organism evidence="1 2">
    <name type="scientific">Plesiocystis pacifica SIR-1</name>
    <dbReference type="NCBI Taxonomy" id="391625"/>
    <lineage>
        <taxon>Bacteria</taxon>
        <taxon>Pseudomonadati</taxon>
        <taxon>Myxococcota</taxon>
        <taxon>Polyangia</taxon>
        <taxon>Nannocystales</taxon>
        <taxon>Nannocystaceae</taxon>
        <taxon>Plesiocystis</taxon>
    </lineage>
</organism>
<keyword evidence="2" id="KW-1185">Reference proteome</keyword>